<dbReference type="InterPro" id="IPR013780">
    <property type="entry name" value="Glyco_hydro_b"/>
</dbReference>
<dbReference type="AlphaFoldDB" id="A0A2G6KB53"/>
<dbReference type="InterPro" id="IPR002252">
    <property type="entry name" value="Glyco_hydro_36"/>
</dbReference>
<feature type="binding site" evidence="7">
    <location>
        <position position="402"/>
    </location>
    <ligand>
        <name>substrate</name>
    </ligand>
</feature>
<evidence type="ECO:0000256" key="4">
    <source>
        <dbReference type="ARBA" id="ARBA00023295"/>
    </source>
</evidence>
<evidence type="ECO:0000256" key="5">
    <source>
        <dbReference type="PIRNR" id="PIRNR005536"/>
    </source>
</evidence>
<keyword evidence="4 5" id="KW-0326">Glycosidase</keyword>
<feature type="active site" description="Proton donor" evidence="6">
    <location>
        <position position="502"/>
    </location>
</feature>
<dbReference type="Gene3D" id="2.60.40.1180">
    <property type="entry name" value="Golgi alpha-mannosidase II"/>
    <property type="match status" value="1"/>
</dbReference>
<evidence type="ECO:0000259" key="8">
    <source>
        <dbReference type="Pfam" id="PF16875"/>
    </source>
</evidence>
<feature type="active site" description="Nucleophile" evidence="6">
    <location>
        <position position="437"/>
    </location>
</feature>
<dbReference type="GO" id="GO:0004557">
    <property type="term" value="F:alpha-galactosidase activity"/>
    <property type="evidence" value="ECO:0007669"/>
    <property type="project" value="UniProtKB-UniRule"/>
</dbReference>
<feature type="binding site" evidence="7">
    <location>
        <position position="161"/>
    </location>
    <ligand>
        <name>substrate</name>
    </ligand>
</feature>
<dbReference type="InterPro" id="IPR038417">
    <property type="entry name" value="Alpga-gal_N_sf"/>
</dbReference>
<feature type="binding site" evidence="7">
    <location>
        <begin position="325"/>
        <end position="326"/>
    </location>
    <ligand>
        <name>substrate</name>
    </ligand>
</feature>
<sequence>MIELAAPGMSVVVDVTTGAPTIVYWGSDIGSGDIEALSRAHERPIAAASPDVVAPMSMVPEHGSGYPGRPGLSVHRAGGTHWSPRFAPTDHHRDHNRLIVNAIDHTAQIGLTTTIDLDHCLVATVTVTNLSERDHLIVDRVSITLPVPQYASELGTFTGRWTREFHPERRPWNQGTHLIENRHGRTSHEYPSLIFAGQAGYGEWHGNVWGAHLAWSGNHILVAERLPDGRRCLQLGELLHPSELCLGPGESTTTPEVIATHSSDGLTPATQRFHRHLRARPSHPHRPRPITLNTWEAVYFDHDLEVLTALADRAAAIGIERFVLDDGWFGSRRDDTSGLGDWTVSPDAHPLGLTPLIDHVTDCGMEFGLWIEPEMINPESDLYRAHPDWVLAAPGYEPPLARNQLVLDLGRPETFDHVFSQIDAILRDHDISYVKWDMNRDHIAASGSNGAAGTHRQTLAVYRLIDELRNRHPGVEFESCSSGGARIDFEMLRRTERVWTSDSNDAHDRQLIQRGASMLIPPEVMGAHIGPDRSHTTSRRHDLGFRAATAFFGHLGVEWNLLTLNEADLKDLADIISLHKRFRPLLHHGDLVRFDTDDHYVAHGVYSPNRTEGLVSFAVIETGPSLIPPPLRLPGLDDMVYRIDHLPIPGWRLGPATTHPGWFATGIEMTGRQLACHGLQLPVMHPDTAVILHLSALDVPHLTNHD</sequence>
<name>A0A2G6KB53_9ACTN</name>
<dbReference type="Proteomes" id="UP000230914">
    <property type="component" value="Unassembled WGS sequence"/>
</dbReference>
<dbReference type="PANTHER" id="PTHR43053:SF3">
    <property type="entry name" value="ALPHA-GALACTOSIDASE C-RELATED"/>
    <property type="match status" value="1"/>
</dbReference>
<comment type="caution">
    <text evidence="9">The sequence shown here is derived from an EMBL/GenBank/DDBJ whole genome shotgun (WGS) entry which is preliminary data.</text>
</comment>
<dbReference type="InterPro" id="IPR013785">
    <property type="entry name" value="Aldolase_TIM"/>
</dbReference>
<dbReference type="Pfam" id="PF16875">
    <property type="entry name" value="Glyco_hydro_36N"/>
    <property type="match status" value="1"/>
</dbReference>
<dbReference type="InterPro" id="IPR017853">
    <property type="entry name" value="GH"/>
</dbReference>
<gene>
    <name evidence="9" type="ORF">CSA55_04110</name>
</gene>
<comment type="catalytic activity">
    <reaction evidence="1 5">
        <text>Hydrolysis of terminal, non-reducing alpha-D-galactose residues in alpha-D-galactosides, including galactose oligosaccharides, galactomannans and galactolipids.</text>
        <dbReference type="EC" id="3.2.1.22"/>
    </reaction>
</comment>
<dbReference type="SUPFAM" id="SSF51445">
    <property type="entry name" value="(Trans)glycosidases"/>
    <property type="match status" value="1"/>
</dbReference>
<feature type="domain" description="Glycosyl hydrolase family 36 N-terminal" evidence="8">
    <location>
        <begin position="18"/>
        <end position="242"/>
    </location>
</feature>
<dbReference type="Pfam" id="PF02065">
    <property type="entry name" value="Melibiase"/>
    <property type="match status" value="1"/>
</dbReference>
<dbReference type="EMBL" id="PDSL01000054">
    <property type="protein sequence ID" value="PIE32039.1"/>
    <property type="molecule type" value="Genomic_DNA"/>
</dbReference>
<evidence type="ECO:0000256" key="3">
    <source>
        <dbReference type="ARBA" id="ARBA00022801"/>
    </source>
</evidence>
<dbReference type="EC" id="3.2.1.22" evidence="2 5"/>
<dbReference type="GO" id="GO:0016052">
    <property type="term" value="P:carbohydrate catabolic process"/>
    <property type="evidence" value="ECO:0007669"/>
    <property type="project" value="InterPro"/>
</dbReference>
<comment type="similarity">
    <text evidence="5">Belongs to the glycosyl hydrolase.</text>
</comment>
<dbReference type="Gene3D" id="3.20.20.70">
    <property type="entry name" value="Aldolase class I"/>
    <property type="match status" value="1"/>
</dbReference>
<evidence type="ECO:0000256" key="1">
    <source>
        <dbReference type="ARBA" id="ARBA00001255"/>
    </source>
</evidence>
<dbReference type="PROSITE" id="PS00512">
    <property type="entry name" value="ALPHA_GALACTOSIDASE"/>
    <property type="match status" value="1"/>
</dbReference>
<keyword evidence="3 5" id="KW-0378">Hydrolase</keyword>
<evidence type="ECO:0000313" key="9">
    <source>
        <dbReference type="EMBL" id="PIE32039.1"/>
    </source>
</evidence>
<organism evidence="9 10">
    <name type="scientific">Ilumatobacter coccineus</name>
    <dbReference type="NCBI Taxonomy" id="467094"/>
    <lineage>
        <taxon>Bacteria</taxon>
        <taxon>Bacillati</taxon>
        <taxon>Actinomycetota</taxon>
        <taxon>Acidimicrobiia</taxon>
        <taxon>Acidimicrobiales</taxon>
        <taxon>Ilumatobacteraceae</taxon>
        <taxon>Ilumatobacter</taxon>
    </lineage>
</organism>
<feature type="binding site" evidence="7">
    <location>
        <position position="480"/>
    </location>
    <ligand>
        <name>substrate</name>
    </ligand>
</feature>
<evidence type="ECO:0000256" key="2">
    <source>
        <dbReference type="ARBA" id="ARBA00012755"/>
    </source>
</evidence>
<accession>A0A2G6KB53</accession>
<reference evidence="9 10" key="1">
    <citation type="submission" date="2017-10" db="EMBL/GenBank/DDBJ databases">
        <title>Novel microbial diversity and functional potential in the marine mammal oral microbiome.</title>
        <authorList>
            <person name="Dudek N.K."/>
            <person name="Sun C.L."/>
            <person name="Burstein D."/>
            <person name="Kantor R.S."/>
            <person name="Aliaga Goltsman D.S."/>
            <person name="Bik E.M."/>
            <person name="Thomas B.C."/>
            <person name="Banfield J.F."/>
            <person name="Relman D.A."/>
        </authorList>
    </citation>
    <scope>NUCLEOTIDE SEQUENCE [LARGE SCALE GENOMIC DNA]</scope>
    <source>
        <strain evidence="9">DOLJORAL78_61_10</strain>
    </source>
</reference>
<evidence type="ECO:0000256" key="6">
    <source>
        <dbReference type="PIRSR" id="PIRSR005536-1"/>
    </source>
</evidence>
<dbReference type="Gene3D" id="2.70.98.60">
    <property type="entry name" value="alpha-galactosidase from lactobacil brevis"/>
    <property type="match status" value="1"/>
</dbReference>
<dbReference type="InterPro" id="IPR050985">
    <property type="entry name" value="Alpha-glycosidase_related"/>
</dbReference>
<dbReference type="FunFam" id="3.20.20.70:FF:000118">
    <property type="entry name" value="Alpha-galactosidase"/>
    <property type="match status" value="1"/>
</dbReference>
<dbReference type="PRINTS" id="PR00743">
    <property type="entry name" value="GLHYDRLASE36"/>
</dbReference>
<dbReference type="InterPro" id="IPR031704">
    <property type="entry name" value="Glyco_hydro_36_N"/>
</dbReference>
<feature type="binding site" evidence="7">
    <location>
        <position position="502"/>
    </location>
    <ligand>
        <name>substrate</name>
    </ligand>
</feature>
<proteinExistence type="inferred from homology"/>
<dbReference type="CDD" id="cd14791">
    <property type="entry name" value="GH36"/>
    <property type="match status" value="1"/>
</dbReference>
<protein>
    <recommendedName>
        <fullName evidence="2 5">Alpha-galactosidase</fullName>
        <ecNumber evidence="2 5">3.2.1.22</ecNumber>
    </recommendedName>
</protein>
<dbReference type="PIRSF" id="PIRSF005536">
    <property type="entry name" value="Agal"/>
    <property type="match status" value="1"/>
</dbReference>
<dbReference type="PANTHER" id="PTHR43053">
    <property type="entry name" value="GLYCOSIDASE FAMILY 31"/>
    <property type="match status" value="1"/>
</dbReference>
<dbReference type="InterPro" id="IPR000111">
    <property type="entry name" value="Glyco_hydro_27/36_CS"/>
</dbReference>
<feature type="binding site" evidence="7">
    <location>
        <begin position="435"/>
        <end position="439"/>
    </location>
    <ligand>
        <name>substrate</name>
    </ligand>
</feature>
<evidence type="ECO:0000313" key="10">
    <source>
        <dbReference type="Proteomes" id="UP000230914"/>
    </source>
</evidence>
<evidence type="ECO:0000256" key="7">
    <source>
        <dbReference type="PIRSR" id="PIRSR005536-2"/>
    </source>
</evidence>